<dbReference type="EMBL" id="VSRR010117982">
    <property type="protein sequence ID" value="MPC99352.1"/>
    <property type="molecule type" value="Genomic_DNA"/>
</dbReference>
<accession>A0A5B7JTC6</accession>
<sequence length="59" mass="6531">MLLHYYPQSARLGLSLTVPHPGKRHRLLAQEDPSAKMGGKKLGRGAVKKAVSTHALYMY</sequence>
<protein>
    <submittedName>
        <fullName evidence="1">Uncharacterized protein</fullName>
    </submittedName>
</protein>
<keyword evidence="2" id="KW-1185">Reference proteome</keyword>
<proteinExistence type="predicted"/>
<organism evidence="1 2">
    <name type="scientific">Portunus trituberculatus</name>
    <name type="common">Swimming crab</name>
    <name type="synonym">Neptunus trituberculatus</name>
    <dbReference type="NCBI Taxonomy" id="210409"/>
    <lineage>
        <taxon>Eukaryota</taxon>
        <taxon>Metazoa</taxon>
        <taxon>Ecdysozoa</taxon>
        <taxon>Arthropoda</taxon>
        <taxon>Crustacea</taxon>
        <taxon>Multicrustacea</taxon>
        <taxon>Malacostraca</taxon>
        <taxon>Eumalacostraca</taxon>
        <taxon>Eucarida</taxon>
        <taxon>Decapoda</taxon>
        <taxon>Pleocyemata</taxon>
        <taxon>Brachyura</taxon>
        <taxon>Eubrachyura</taxon>
        <taxon>Portunoidea</taxon>
        <taxon>Portunidae</taxon>
        <taxon>Portuninae</taxon>
        <taxon>Portunus</taxon>
    </lineage>
</organism>
<gene>
    <name evidence="1" type="ORF">E2C01_094761</name>
</gene>
<comment type="caution">
    <text evidence="1">The sequence shown here is derived from an EMBL/GenBank/DDBJ whole genome shotgun (WGS) entry which is preliminary data.</text>
</comment>
<evidence type="ECO:0000313" key="2">
    <source>
        <dbReference type="Proteomes" id="UP000324222"/>
    </source>
</evidence>
<name>A0A5B7JTC6_PORTR</name>
<reference evidence="1 2" key="1">
    <citation type="submission" date="2019-05" db="EMBL/GenBank/DDBJ databases">
        <title>Another draft genome of Portunus trituberculatus and its Hox gene families provides insights of decapod evolution.</title>
        <authorList>
            <person name="Jeong J.-H."/>
            <person name="Song I."/>
            <person name="Kim S."/>
            <person name="Choi T."/>
            <person name="Kim D."/>
            <person name="Ryu S."/>
            <person name="Kim W."/>
        </authorList>
    </citation>
    <scope>NUCLEOTIDE SEQUENCE [LARGE SCALE GENOMIC DNA]</scope>
    <source>
        <tissue evidence="1">Muscle</tissue>
    </source>
</reference>
<dbReference type="Proteomes" id="UP000324222">
    <property type="component" value="Unassembled WGS sequence"/>
</dbReference>
<dbReference type="AlphaFoldDB" id="A0A5B7JTC6"/>
<evidence type="ECO:0000313" key="1">
    <source>
        <dbReference type="EMBL" id="MPC99352.1"/>
    </source>
</evidence>